<organism evidence="3 4">
    <name type="scientific">Seminavis robusta</name>
    <dbReference type="NCBI Taxonomy" id="568900"/>
    <lineage>
        <taxon>Eukaryota</taxon>
        <taxon>Sar</taxon>
        <taxon>Stramenopiles</taxon>
        <taxon>Ochrophyta</taxon>
        <taxon>Bacillariophyta</taxon>
        <taxon>Bacillariophyceae</taxon>
        <taxon>Bacillariophycidae</taxon>
        <taxon>Naviculales</taxon>
        <taxon>Naviculaceae</taxon>
        <taxon>Seminavis</taxon>
    </lineage>
</organism>
<feature type="region of interest" description="Disordered" evidence="1">
    <location>
        <begin position="19"/>
        <end position="49"/>
    </location>
</feature>
<dbReference type="AlphaFoldDB" id="A0A9N8HND5"/>
<dbReference type="PANTHER" id="PTHR33418">
    <property type="entry name" value="HELICASE-ASSOCIATED"/>
    <property type="match status" value="1"/>
</dbReference>
<proteinExistence type="predicted"/>
<feature type="region of interest" description="Disordered" evidence="1">
    <location>
        <begin position="538"/>
        <end position="563"/>
    </location>
</feature>
<feature type="region of interest" description="Disordered" evidence="1">
    <location>
        <begin position="265"/>
        <end position="339"/>
    </location>
</feature>
<evidence type="ECO:0000313" key="4">
    <source>
        <dbReference type="Proteomes" id="UP001153069"/>
    </source>
</evidence>
<dbReference type="PANTHER" id="PTHR33418:SF1">
    <property type="entry name" value="HELICASE-ASSOCIATED DOMAIN-CONTAINING PROTEIN"/>
    <property type="match status" value="1"/>
</dbReference>
<dbReference type="Pfam" id="PF03457">
    <property type="entry name" value="HA"/>
    <property type="match status" value="3"/>
</dbReference>
<keyword evidence="3" id="KW-0378">Hydrolase</keyword>
<evidence type="ECO:0000313" key="3">
    <source>
        <dbReference type="EMBL" id="CAB9521498.1"/>
    </source>
</evidence>
<feature type="domain" description="Helicase-associated" evidence="2">
    <location>
        <begin position="394"/>
        <end position="454"/>
    </location>
</feature>
<feature type="domain" description="Helicase-associated" evidence="2">
    <location>
        <begin position="567"/>
        <end position="626"/>
    </location>
</feature>
<comment type="caution">
    <text evidence="3">The sequence shown here is derived from an EMBL/GenBank/DDBJ whole genome shotgun (WGS) entry which is preliminary data.</text>
</comment>
<evidence type="ECO:0000259" key="2">
    <source>
        <dbReference type="Pfam" id="PF03457"/>
    </source>
</evidence>
<reference evidence="3" key="1">
    <citation type="submission" date="2020-06" db="EMBL/GenBank/DDBJ databases">
        <authorList>
            <consortium name="Plant Systems Biology data submission"/>
        </authorList>
    </citation>
    <scope>NUCLEOTIDE SEQUENCE</scope>
    <source>
        <strain evidence="3">D6</strain>
    </source>
</reference>
<dbReference type="EMBL" id="CAICTM010001198">
    <property type="protein sequence ID" value="CAB9521498.1"/>
    <property type="molecule type" value="Genomic_DNA"/>
</dbReference>
<dbReference type="Proteomes" id="UP001153069">
    <property type="component" value="Unassembled WGS sequence"/>
</dbReference>
<protein>
    <submittedName>
        <fullName evidence="3">Helicase</fullName>
    </submittedName>
</protein>
<feature type="domain" description="Helicase-associated" evidence="2">
    <location>
        <begin position="195"/>
        <end position="255"/>
    </location>
</feature>
<name>A0A9N8HND5_9STRA</name>
<dbReference type="Gene3D" id="6.10.140.530">
    <property type="match status" value="3"/>
</dbReference>
<gene>
    <name evidence="3" type="ORF">SEMRO_1200_G251900.1</name>
</gene>
<accession>A0A9N8HND5</accession>
<feature type="compositionally biased region" description="Polar residues" evidence="1">
    <location>
        <begin position="319"/>
        <end position="338"/>
    </location>
</feature>
<sequence length="636" mass="71064">MLFQLDTFGGNPRQHDLLGFSRHLGDDRKTSCSKRSATEGQFDDAGDDDQDAMVKGLETATSYEEAAAIVSSGTNKSRLAKKSVPLAVHPLQWLAQAACEQTEIDKDAGGTMEVTKSKLPGCRTPKRVSLSPGHCREEINAVNLQQPPFLPTFTNEAPTQLPSSNSSTVVQVSRESSPNSCFSQEDNQSPTPCKSFEEHYQELTRFFQRYGHVRIQETSQEGAHRGLELWLSDLRGQFRQGQLPQAQAKRLRELDCMGFDETEKPSQVISAQVPKHHKSQQLGEGDVKVGGSATNNDKSHPNVNKEGSDQKRKSRDITTTKVSASTKHPGRKSSTGETTPIIHLHHGHAPVPYHPMGSSRSSFSSSLGPPFHPMAMPPMHRPFPVVSRSTSDDSLWNYRLHQLGAFKSQFGHCNVSTTSVATNKKEHQELALWLATQRHNHKKGLLPSDRASVLHSYFGCPGFEPSAAPVKTAPSTAPHSRQEEVRFADHFGGNPQQFRNPAPPVFAHPGPYHHRRMAPPPKKKMMHSAEAIHSQVFQQQQGDTKMAEQDGNRPPRASRKRGQYIGWHDRLEQLMEFKRKNGHCEVRIMMHDDCKELGRWLASQRHQFRKGKLPHDKIDILQRMGVNLSFKKPAPS</sequence>
<keyword evidence="3" id="KW-0067">ATP-binding</keyword>
<evidence type="ECO:0000256" key="1">
    <source>
        <dbReference type="SAM" id="MobiDB-lite"/>
    </source>
</evidence>
<dbReference type="GO" id="GO:0004386">
    <property type="term" value="F:helicase activity"/>
    <property type="evidence" value="ECO:0007669"/>
    <property type="project" value="UniProtKB-KW"/>
</dbReference>
<feature type="compositionally biased region" description="Basic and acidic residues" evidence="1">
    <location>
        <begin position="306"/>
        <end position="318"/>
    </location>
</feature>
<dbReference type="InterPro" id="IPR005114">
    <property type="entry name" value="Helicase_assoc"/>
</dbReference>
<keyword evidence="4" id="KW-1185">Reference proteome</keyword>
<keyword evidence="3" id="KW-0547">Nucleotide-binding</keyword>
<keyword evidence="3" id="KW-0347">Helicase</keyword>